<dbReference type="Pfam" id="PF03478">
    <property type="entry name" value="Beta-prop_KIB1-4"/>
    <property type="match status" value="1"/>
</dbReference>
<evidence type="ECO:0000313" key="2">
    <source>
        <dbReference type="EMBL" id="KAF3440370.1"/>
    </source>
</evidence>
<dbReference type="SMART" id="SM00256">
    <property type="entry name" value="FBOX"/>
    <property type="match status" value="1"/>
</dbReference>
<dbReference type="InterPro" id="IPR005174">
    <property type="entry name" value="KIB1-4_b-propeller"/>
</dbReference>
<evidence type="ECO:0000313" key="3">
    <source>
        <dbReference type="Proteomes" id="UP000796880"/>
    </source>
</evidence>
<protein>
    <recommendedName>
        <fullName evidence="1">F-box domain-containing protein</fullName>
    </recommendedName>
</protein>
<dbReference type="EMBL" id="VOIH02000008">
    <property type="protein sequence ID" value="KAF3440370.1"/>
    <property type="molecule type" value="Genomic_DNA"/>
</dbReference>
<evidence type="ECO:0000259" key="1">
    <source>
        <dbReference type="PROSITE" id="PS50181"/>
    </source>
</evidence>
<dbReference type="Pfam" id="PF00646">
    <property type="entry name" value="F-box"/>
    <property type="match status" value="1"/>
</dbReference>
<organism evidence="2 3">
    <name type="scientific">Rhamnella rubrinervis</name>
    <dbReference type="NCBI Taxonomy" id="2594499"/>
    <lineage>
        <taxon>Eukaryota</taxon>
        <taxon>Viridiplantae</taxon>
        <taxon>Streptophyta</taxon>
        <taxon>Embryophyta</taxon>
        <taxon>Tracheophyta</taxon>
        <taxon>Spermatophyta</taxon>
        <taxon>Magnoliopsida</taxon>
        <taxon>eudicotyledons</taxon>
        <taxon>Gunneridae</taxon>
        <taxon>Pentapetalae</taxon>
        <taxon>rosids</taxon>
        <taxon>fabids</taxon>
        <taxon>Rosales</taxon>
        <taxon>Rhamnaceae</taxon>
        <taxon>rhamnoid group</taxon>
        <taxon>Rhamneae</taxon>
        <taxon>Rhamnella</taxon>
    </lineage>
</organism>
<accession>A0A8K0E6P7</accession>
<sequence>MRERKGIKIGTPWTDLPKELLEIISSFLPRLDVFRIRAVCRSWRSSITPFPNPVCLPHIVPYLTTPIRHLPPHPIILAESTVYHVSPPPHSQAAASTSSSCSSSWGWLLKLKHTQAPGHFHVLNCLSCTPTLFFPAYPKVINSLDFRVSELAKAYNLHQPNDHKLACKVVVSSSSSSIVRIAAGVLCHLKIGDQNWTLIDDIVSQLDYEDAILYKKRFCAVDINGRAVAIKSCLEVMEIASPLKGVDGTGDRKILVESAGDLLLVDKYHVKLKVFKLKEEEKQWVEVKSLDDRIMFLGDDCSFCIAAKDFGNGCKGNCIFFNHYSKFTVFDLEDSTLKPLQGHPAYKNIFGLARSF</sequence>
<dbReference type="PANTHER" id="PTHR47123">
    <property type="entry name" value="F-BOX PROTEIN SKIP23"/>
    <property type="match status" value="1"/>
</dbReference>
<dbReference type="Gene3D" id="1.20.1280.50">
    <property type="match status" value="1"/>
</dbReference>
<dbReference type="Proteomes" id="UP000796880">
    <property type="component" value="Unassembled WGS sequence"/>
</dbReference>
<dbReference type="InterPro" id="IPR051304">
    <property type="entry name" value="SCF_F-box_domain"/>
</dbReference>
<dbReference type="PANTHER" id="PTHR47123:SF15">
    <property type="entry name" value="F-BOX PROTEIN SKIP23"/>
    <property type="match status" value="1"/>
</dbReference>
<dbReference type="InterPro" id="IPR001810">
    <property type="entry name" value="F-box_dom"/>
</dbReference>
<keyword evidence="3" id="KW-1185">Reference proteome</keyword>
<proteinExistence type="predicted"/>
<reference evidence="2" key="1">
    <citation type="submission" date="2020-03" db="EMBL/GenBank/DDBJ databases">
        <title>A high-quality chromosome-level genome assembly of a woody plant with both climbing and erect habits, Rhamnella rubrinervis.</title>
        <authorList>
            <person name="Lu Z."/>
            <person name="Yang Y."/>
            <person name="Zhu X."/>
            <person name="Sun Y."/>
        </authorList>
    </citation>
    <scope>NUCLEOTIDE SEQUENCE</scope>
    <source>
        <strain evidence="2">BYM</strain>
        <tissue evidence="2">Leaf</tissue>
    </source>
</reference>
<dbReference type="AlphaFoldDB" id="A0A8K0E6P7"/>
<comment type="caution">
    <text evidence="2">The sequence shown here is derived from an EMBL/GenBank/DDBJ whole genome shotgun (WGS) entry which is preliminary data.</text>
</comment>
<name>A0A8K0E6P7_9ROSA</name>
<feature type="domain" description="F-box" evidence="1">
    <location>
        <begin position="10"/>
        <end position="47"/>
    </location>
</feature>
<dbReference type="SUPFAM" id="SSF81383">
    <property type="entry name" value="F-box domain"/>
    <property type="match status" value="1"/>
</dbReference>
<gene>
    <name evidence="2" type="ORF">FNV43_RR18654</name>
</gene>
<dbReference type="OrthoDB" id="638130at2759"/>
<dbReference type="InterPro" id="IPR036047">
    <property type="entry name" value="F-box-like_dom_sf"/>
</dbReference>
<dbReference type="PROSITE" id="PS50181">
    <property type="entry name" value="FBOX"/>
    <property type="match status" value="1"/>
</dbReference>